<dbReference type="OrthoDB" id="1922776at2759"/>
<dbReference type="Gene3D" id="2.40.50.140">
    <property type="entry name" value="Nucleic acid-binding proteins"/>
    <property type="match status" value="1"/>
</dbReference>
<organism evidence="1 2">
    <name type="scientific">Mucuna pruriens</name>
    <name type="common">Velvet bean</name>
    <name type="synonym">Dolichos pruriens</name>
    <dbReference type="NCBI Taxonomy" id="157652"/>
    <lineage>
        <taxon>Eukaryota</taxon>
        <taxon>Viridiplantae</taxon>
        <taxon>Streptophyta</taxon>
        <taxon>Embryophyta</taxon>
        <taxon>Tracheophyta</taxon>
        <taxon>Spermatophyta</taxon>
        <taxon>Magnoliopsida</taxon>
        <taxon>eudicotyledons</taxon>
        <taxon>Gunneridae</taxon>
        <taxon>Pentapetalae</taxon>
        <taxon>rosids</taxon>
        <taxon>fabids</taxon>
        <taxon>Fabales</taxon>
        <taxon>Fabaceae</taxon>
        <taxon>Papilionoideae</taxon>
        <taxon>50 kb inversion clade</taxon>
        <taxon>NPAAA clade</taxon>
        <taxon>indigoferoid/millettioid clade</taxon>
        <taxon>Phaseoleae</taxon>
        <taxon>Mucuna</taxon>
    </lineage>
</organism>
<evidence type="ECO:0008006" key="3">
    <source>
        <dbReference type="Google" id="ProtNLM"/>
    </source>
</evidence>
<feature type="non-terminal residue" evidence="1">
    <location>
        <position position="1"/>
    </location>
</feature>
<keyword evidence="2" id="KW-1185">Reference proteome</keyword>
<reference evidence="1" key="1">
    <citation type="submission" date="2018-05" db="EMBL/GenBank/DDBJ databases">
        <title>Draft genome of Mucuna pruriens seed.</title>
        <authorList>
            <person name="Nnadi N.E."/>
            <person name="Vos R."/>
            <person name="Hasami M.H."/>
            <person name="Devisetty U.K."/>
            <person name="Aguiy J.C."/>
        </authorList>
    </citation>
    <scope>NUCLEOTIDE SEQUENCE [LARGE SCALE GENOMIC DNA]</scope>
    <source>
        <strain evidence="1">JCA_2017</strain>
    </source>
</reference>
<comment type="caution">
    <text evidence="1">The sequence shown here is derived from an EMBL/GenBank/DDBJ whole genome shotgun (WGS) entry which is preliminary data.</text>
</comment>
<name>A0A371FUD7_MUCPR</name>
<dbReference type="InterPro" id="IPR012340">
    <property type="entry name" value="NA-bd_OB-fold"/>
</dbReference>
<protein>
    <recommendedName>
        <fullName evidence="3">Replication factor A C-terminal domain-containing protein</fullName>
    </recommendedName>
</protein>
<dbReference type="EMBL" id="QJKJ01007787">
    <property type="protein sequence ID" value="RDX81945.1"/>
    <property type="molecule type" value="Genomic_DNA"/>
</dbReference>
<gene>
    <name evidence="1" type="ORF">CR513_37331</name>
</gene>
<accession>A0A371FUD7</accession>
<sequence length="244" mass="27743">MGEEGSRRSVTCTILAIEQSDMFYRVCAVCERTISTPTCFCHSSNPPSKRLFRILMSVATDTEVLTVICFDRVARLLFGCSADEFFEFAKRHPFSGIYILFFVLFNATKDQVPINLWIAFGLQGSLLSSDGLLVPYGRYLNDQKRFNNVTLSNTPLNTNLEESERFTEPIAYEIFFTSIHKHLDSFLKKCGDTHFQISHPVLHHSTIHCATARNELPNQLTCKKSYKSLLTPSSSWRMSLSSEV</sequence>
<dbReference type="SUPFAM" id="SSF50249">
    <property type="entry name" value="Nucleic acid-binding proteins"/>
    <property type="match status" value="1"/>
</dbReference>
<dbReference type="Proteomes" id="UP000257109">
    <property type="component" value="Unassembled WGS sequence"/>
</dbReference>
<dbReference type="STRING" id="157652.A0A371FUD7"/>
<evidence type="ECO:0000313" key="1">
    <source>
        <dbReference type="EMBL" id="RDX81945.1"/>
    </source>
</evidence>
<proteinExistence type="predicted"/>
<evidence type="ECO:0000313" key="2">
    <source>
        <dbReference type="Proteomes" id="UP000257109"/>
    </source>
</evidence>
<dbReference type="AlphaFoldDB" id="A0A371FUD7"/>